<evidence type="ECO:0000256" key="4">
    <source>
        <dbReference type="ARBA" id="ARBA00023163"/>
    </source>
</evidence>
<evidence type="ECO:0000256" key="2">
    <source>
        <dbReference type="ARBA" id="ARBA00023015"/>
    </source>
</evidence>
<protein>
    <submittedName>
        <fullName evidence="8">TetR/AcrR family transcriptional regulator</fullName>
    </submittedName>
</protein>
<dbReference type="InterPro" id="IPR004111">
    <property type="entry name" value="Repressor_TetR_C"/>
</dbReference>
<dbReference type="Gene3D" id="1.10.357.10">
    <property type="entry name" value="Tetracycline Repressor, domain 2"/>
    <property type="match status" value="1"/>
</dbReference>
<name>A0ABT9D6A6_9CELL</name>
<sequence length="238" mass="25897">MADRTLTRDRVLAGALALADEIGVEAFTMRRLAAALGTKPMSIYYHVPGKEEILDGIVDLVFGEIEAPPTSLPWTEAMRRRCRSAREVLRRHPWAPPLMESRTSPGPLSLAHHDAVIRCLREGGLSWQWTAHAYATLDAFVYGFALQEAALPFGGGEELGDLASELTEALPTDRYPHFVAFTVEHVLQPGYRFADSFDVGLDLILAGLSSRARDDSPPGRVGGGRSDASATTKPSRGD</sequence>
<evidence type="ECO:0000256" key="5">
    <source>
        <dbReference type="PROSITE-ProRule" id="PRU00335"/>
    </source>
</evidence>
<feature type="region of interest" description="Disordered" evidence="6">
    <location>
        <begin position="211"/>
        <end position="238"/>
    </location>
</feature>
<dbReference type="PROSITE" id="PS50977">
    <property type="entry name" value="HTH_TETR_2"/>
    <property type="match status" value="1"/>
</dbReference>
<keyword evidence="9" id="KW-1185">Reference proteome</keyword>
<dbReference type="Gene3D" id="1.10.10.60">
    <property type="entry name" value="Homeodomain-like"/>
    <property type="match status" value="1"/>
</dbReference>
<feature type="compositionally biased region" description="Polar residues" evidence="6">
    <location>
        <begin position="228"/>
        <end position="238"/>
    </location>
</feature>
<dbReference type="SUPFAM" id="SSF46689">
    <property type="entry name" value="Homeodomain-like"/>
    <property type="match status" value="1"/>
</dbReference>
<evidence type="ECO:0000256" key="6">
    <source>
        <dbReference type="SAM" id="MobiDB-lite"/>
    </source>
</evidence>
<dbReference type="RefSeq" id="WP_304600036.1">
    <property type="nucleotide sequence ID" value="NZ_JAUQYP010000001.1"/>
</dbReference>
<evidence type="ECO:0000313" key="9">
    <source>
        <dbReference type="Proteomes" id="UP001232536"/>
    </source>
</evidence>
<feature type="DNA-binding region" description="H-T-H motif" evidence="5">
    <location>
        <begin position="28"/>
        <end position="47"/>
    </location>
</feature>
<keyword evidence="3 5" id="KW-0238">DNA-binding</keyword>
<dbReference type="InterPro" id="IPR036271">
    <property type="entry name" value="Tet_transcr_reg_TetR-rel_C_sf"/>
</dbReference>
<dbReference type="Pfam" id="PF00440">
    <property type="entry name" value="TetR_N"/>
    <property type="match status" value="1"/>
</dbReference>
<dbReference type="InterPro" id="IPR001647">
    <property type="entry name" value="HTH_TetR"/>
</dbReference>
<gene>
    <name evidence="8" type="ORF">Q6348_04040</name>
</gene>
<comment type="caution">
    <text evidence="8">The sequence shown here is derived from an EMBL/GenBank/DDBJ whole genome shotgun (WGS) entry which is preliminary data.</text>
</comment>
<organism evidence="8 9">
    <name type="scientific">Actinotalea lenta</name>
    <dbReference type="NCBI Taxonomy" id="3064654"/>
    <lineage>
        <taxon>Bacteria</taxon>
        <taxon>Bacillati</taxon>
        <taxon>Actinomycetota</taxon>
        <taxon>Actinomycetes</taxon>
        <taxon>Micrococcales</taxon>
        <taxon>Cellulomonadaceae</taxon>
        <taxon>Actinotalea</taxon>
    </lineage>
</organism>
<feature type="domain" description="HTH tetR-type" evidence="7">
    <location>
        <begin position="5"/>
        <end position="65"/>
    </location>
</feature>
<dbReference type="InterPro" id="IPR009057">
    <property type="entry name" value="Homeodomain-like_sf"/>
</dbReference>
<evidence type="ECO:0000259" key="7">
    <source>
        <dbReference type="PROSITE" id="PS50977"/>
    </source>
</evidence>
<proteinExistence type="predicted"/>
<dbReference type="Proteomes" id="UP001232536">
    <property type="component" value="Unassembled WGS sequence"/>
</dbReference>
<accession>A0ABT9D6A6</accession>
<dbReference type="PANTHER" id="PTHR30055">
    <property type="entry name" value="HTH-TYPE TRANSCRIPTIONAL REGULATOR RUTR"/>
    <property type="match status" value="1"/>
</dbReference>
<evidence type="ECO:0000313" key="8">
    <source>
        <dbReference type="EMBL" id="MDO8106364.1"/>
    </source>
</evidence>
<dbReference type="PRINTS" id="PR00400">
    <property type="entry name" value="TETREPRESSOR"/>
</dbReference>
<evidence type="ECO:0000256" key="1">
    <source>
        <dbReference type="ARBA" id="ARBA00022491"/>
    </source>
</evidence>
<dbReference type="InterPro" id="IPR050109">
    <property type="entry name" value="HTH-type_TetR-like_transc_reg"/>
</dbReference>
<keyword evidence="1" id="KW-0678">Repressor</keyword>
<keyword evidence="2" id="KW-0805">Transcription regulation</keyword>
<dbReference type="InterPro" id="IPR003012">
    <property type="entry name" value="Tet_transcr_reg_TetR"/>
</dbReference>
<keyword evidence="4" id="KW-0804">Transcription</keyword>
<dbReference type="Pfam" id="PF02909">
    <property type="entry name" value="TetR_C_1"/>
    <property type="match status" value="1"/>
</dbReference>
<dbReference type="PANTHER" id="PTHR30055:SF151">
    <property type="entry name" value="TRANSCRIPTIONAL REGULATORY PROTEIN"/>
    <property type="match status" value="1"/>
</dbReference>
<dbReference type="SUPFAM" id="SSF48498">
    <property type="entry name" value="Tetracyclin repressor-like, C-terminal domain"/>
    <property type="match status" value="1"/>
</dbReference>
<dbReference type="EMBL" id="JAUQYP010000001">
    <property type="protein sequence ID" value="MDO8106364.1"/>
    <property type="molecule type" value="Genomic_DNA"/>
</dbReference>
<evidence type="ECO:0000256" key="3">
    <source>
        <dbReference type="ARBA" id="ARBA00023125"/>
    </source>
</evidence>
<reference evidence="8 9" key="1">
    <citation type="submission" date="2023-07" db="EMBL/GenBank/DDBJ databases">
        <title>Description of novel actinomycetes strains, isolated from tidal flat sediment.</title>
        <authorList>
            <person name="Lu C."/>
        </authorList>
    </citation>
    <scope>NUCLEOTIDE SEQUENCE [LARGE SCALE GENOMIC DNA]</scope>
    <source>
        <strain evidence="8 9">SYSU T00b441</strain>
    </source>
</reference>